<dbReference type="PROSITE" id="PS50119">
    <property type="entry name" value="ZF_BBOX"/>
    <property type="match status" value="1"/>
</dbReference>
<keyword evidence="1" id="KW-0863">Zinc-finger</keyword>
<evidence type="ECO:0000256" key="1">
    <source>
        <dbReference type="PROSITE-ProRule" id="PRU00024"/>
    </source>
</evidence>
<keyword evidence="1" id="KW-0479">Metal-binding</keyword>
<dbReference type="OrthoDB" id="6131248at2759"/>
<dbReference type="AlphaFoldDB" id="A0A8B6FG49"/>
<dbReference type="InterPro" id="IPR000315">
    <property type="entry name" value="Znf_B-box"/>
</dbReference>
<dbReference type="EMBL" id="UYJE01006823">
    <property type="protein sequence ID" value="VDI49315.1"/>
    <property type="molecule type" value="Genomic_DNA"/>
</dbReference>
<evidence type="ECO:0000313" key="3">
    <source>
        <dbReference type="EMBL" id="VDI49315.1"/>
    </source>
</evidence>
<sequence length="135" mass="15533">MAIKESAFFCVICQCKEINKSAEEYCPQCEEALCGDCRDNHKISRLLKSHQTIFVDKYNKLPSFTKQISHNCEEHDCILDFYCKFHDSLCCKCCLISSHNGCKETIFIENFLAPSSRYQSAALDNVEKVLNDLEE</sequence>
<organism evidence="3 4">
    <name type="scientific">Mytilus galloprovincialis</name>
    <name type="common">Mediterranean mussel</name>
    <dbReference type="NCBI Taxonomy" id="29158"/>
    <lineage>
        <taxon>Eukaryota</taxon>
        <taxon>Metazoa</taxon>
        <taxon>Spiralia</taxon>
        <taxon>Lophotrochozoa</taxon>
        <taxon>Mollusca</taxon>
        <taxon>Bivalvia</taxon>
        <taxon>Autobranchia</taxon>
        <taxon>Pteriomorphia</taxon>
        <taxon>Mytilida</taxon>
        <taxon>Mytiloidea</taxon>
        <taxon>Mytilidae</taxon>
        <taxon>Mytilinae</taxon>
        <taxon>Mytilus</taxon>
    </lineage>
</organism>
<evidence type="ECO:0000259" key="2">
    <source>
        <dbReference type="PROSITE" id="PS50119"/>
    </source>
</evidence>
<name>A0A8B6FG49_MYTGA</name>
<keyword evidence="4" id="KW-1185">Reference proteome</keyword>
<keyword evidence="1" id="KW-0862">Zinc</keyword>
<comment type="caution">
    <text evidence="3">The sequence shown here is derived from an EMBL/GenBank/DDBJ whole genome shotgun (WGS) entry which is preliminary data.</text>
</comment>
<proteinExistence type="predicted"/>
<feature type="domain" description="B box-type" evidence="2">
    <location>
        <begin position="5"/>
        <end position="55"/>
    </location>
</feature>
<gene>
    <name evidence="3" type="ORF">MGAL_10B055282</name>
</gene>
<protein>
    <recommendedName>
        <fullName evidence="2">B box-type domain-containing protein</fullName>
    </recommendedName>
</protein>
<evidence type="ECO:0000313" key="4">
    <source>
        <dbReference type="Proteomes" id="UP000596742"/>
    </source>
</evidence>
<reference evidence="3" key="1">
    <citation type="submission" date="2018-11" db="EMBL/GenBank/DDBJ databases">
        <authorList>
            <person name="Alioto T."/>
            <person name="Alioto T."/>
        </authorList>
    </citation>
    <scope>NUCLEOTIDE SEQUENCE</scope>
</reference>
<accession>A0A8B6FG49</accession>
<dbReference type="GO" id="GO:0008270">
    <property type="term" value="F:zinc ion binding"/>
    <property type="evidence" value="ECO:0007669"/>
    <property type="project" value="UniProtKB-KW"/>
</dbReference>
<dbReference type="Proteomes" id="UP000596742">
    <property type="component" value="Unassembled WGS sequence"/>
</dbReference>
<dbReference type="Gene3D" id="3.30.160.60">
    <property type="entry name" value="Classic Zinc Finger"/>
    <property type="match status" value="1"/>
</dbReference>